<dbReference type="PRINTS" id="PR00811">
    <property type="entry name" value="BCTERIALGSPD"/>
</dbReference>
<dbReference type="InterPro" id="IPR001775">
    <property type="entry name" value="GspD/PilQ"/>
</dbReference>
<dbReference type="InterPro" id="IPR004846">
    <property type="entry name" value="T2SS/T3SS_dom"/>
</dbReference>
<dbReference type="GO" id="GO:0015628">
    <property type="term" value="P:protein secretion by the type II secretion system"/>
    <property type="evidence" value="ECO:0007669"/>
    <property type="project" value="InterPro"/>
</dbReference>
<comment type="subcellular location">
    <subcellularLocation>
        <location evidence="1 10">Cell outer membrane</location>
    </subcellularLocation>
</comment>
<dbReference type="Gene3D" id="3.30.1370.120">
    <property type="match status" value="3"/>
</dbReference>
<evidence type="ECO:0000256" key="1">
    <source>
        <dbReference type="ARBA" id="ARBA00004442"/>
    </source>
</evidence>
<gene>
    <name evidence="17" type="ORF">THERU_06790</name>
</gene>
<evidence type="ECO:0000256" key="8">
    <source>
        <dbReference type="ARBA" id="ARBA00023136"/>
    </source>
</evidence>
<dbReference type="Pfam" id="PF03958">
    <property type="entry name" value="Secretin_N"/>
    <property type="match status" value="2"/>
</dbReference>
<feature type="domain" description="NolW-like" evidence="15">
    <location>
        <begin position="133"/>
        <end position="191"/>
    </location>
</feature>
<dbReference type="InterPro" id="IPR050810">
    <property type="entry name" value="Bact_Secretion_Sys_Channel"/>
</dbReference>
<dbReference type="Pfam" id="PF00263">
    <property type="entry name" value="Secretin"/>
    <property type="match status" value="1"/>
</dbReference>
<dbReference type="GO" id="GO:0009279">
    <property type="term" value="C:cell outer membrane"/>
    <property type="evidence" value="ECO:0007669"/>
    <property type="project" value="UniProtKB-SubCell"/>
</dbReference>
<evidence type="ECO:0000256" key="4">
    <source>
        <dbReference type="ARBA" id="ARBA00022452"/>
    </source>
</evidence>
<dbReference type="InterPro" id="IPR013356">
    <property type="entry name" value="T2SS_GspD"/>
</dbReference>
<name>W0DHB4_9AQUI</name>
<accession>W0DHB4</accession>
<keyword evidence="9" id="KW-0998">Cell outer membrane</keyword>
<dbReference type="InterPro" id="IPR005644">
    <property type="entry name" value="NolW-like"/>
</dbReference>
<dbReference type="STRING" id="75906.THERU_06790"/>
<feature type="coiled-coil region" evidence="11">
    <location>
        <begin position="635"/>
        <end position="666"/>
    </location>
</feature>
<evidence type="ECO:0000256" key="10">
    <source>
        <dbReference type="RuleBase" id="RU004004"/>
    </source>
</evidence>
<dbReference type="RefSeq" id="WP_025306489.1">
    <property type="nucleotide sequence ID" value="NZ_CP007028.1"/>
</dbReference>
<dbReference type="HOGENOM" id="CLU_006756_1_0_0"/>
<keyword evidence="8" id="KW-0472">Membrane</keyword>
<evidence type="ECO:0000256" key="5">
    <source>
        <dbReference type="ARBA" id="ARBA00022692"/>
    </source>
</evidence>
<dbReference type="eggNOG" id="COG4796">
    <property type="taxonomic scope" value="Bacteria"/>
</dbReference>
<proteinExistence type="inferred from homology"/>
<feature type="domain" description="Type II/III secretion system secretin-like" evidence="14">
    <location>
        <begin position="464"/>
        <end position="630"/>
    </location>
</feature>
<evidence type="ECO:0000313" key="17">
    <source>
        <dbReference type="EMBL" id="AHE96418.1"/>
    </source>
</evidence>
<keyword evidence="3 10" id="KW-0813">Transport</keyword>
<feature type="compositionally biased region" description="Low complexity" evidence="12">
    <location>
        <begin position="294"/>
        <end position="306"/>
    </location>
</feature>
<feature type="chain" id="PRO_5005714693" evidence="13">
    <location>
        <begin position="22"/>
        <end position="668"/>
    </location>
</feature>
<protein>
    <submittedName>
        <fullName evidence="17">General secretion pathway protein D</fullName>
    </submittedName>
</protein>
<reference evidence="17 18" key="1">
    <citation type="submission" date="2013-12" db="EMBL/GenBank/DDBJ databases">
        <authorList>
            <consortium name="DOE Joint Genome Institute"/>
            <person name="Eisen J."/>
            <person name="Huntemann M."/>
            <person name="Han J."/>
            <person name="Chen A."/>
            <person name="Kyrpides N."/>
            <person name="Mavromatis K."/>
            <person name="Markowitz V."/>
            <person name="Palaniappan K."/>
            <person name="Ivanova N."/>
            <person name="Schaumberg A."/>
            <person name="Pati A."/>
            <person name="Liolios K."/>
            <person name="Nordberg H.P."/>
            <person name="Cantor M.N."/>
            <person name="Hua S.X."/>
            <person name="Woyke T."/>
        </authorList>
    </citation>
    <scope>NUCLEOTIDE SEQUENCE [LARGE SCALE GENOMIC DNA]</scope>
    <source>
        <strain evidence="17 18">DSM 23557</strain>
    </source>
</reference>
<comment type="similarity">
    <text evidence="2">Belongs to the bacterial secretin family. GSP D subfamily.</text>
</comment>
<keyword evidence="18" id="KW-1185">Reference proteome</keyword>
<evidence type="ECO:0000313" key="18">
    <source>
        <dbReference type="Proteomes" id="UP000018914"/>
    </source>
</evidence>
<dbReference type="OrthoDB" id="9779724at2"/>
<dbReference type="InterPro" id="IPR049371">
    <property type="entry name" value="GspD-like_N0"/>
</dbReference>
<evidence type="ECO:0000259" key="16">
    <source>
        <dbReference type="Pfam" id="PF21305"/>
    </source>
</evidence>
<organism evidence="18">
    <name type="scientific">Thermocrinis ruber</name>
    <dbReference type="NCBI Taxonomy" id="75906"/>
    <lineage>
        <taxon>Bacteria</taxon>
        <taxon>Pseudomonadati</taxon>
        <taxon>Aquificota</taxon>
        <taxon>Aquificia</taxon>
        <taxon>Aquificales</taxon>
        <taxon>Aquificaceae</taxon>
        <taxon>Thermocrinis</taxon>
    </lineage>
</organism>
<dbReference type="PANTHER" id="PTHR30332">
    <property type="entry name" value="PROBABLE GENERAL SECRETION PATHWAY PROTEIN D"/>
    <property type="match status" value="1"/>
</dbReference>
<evidence type="ECO:0000259" key="14">
    <source>
        <dbReference type="Pfam" id="PF00263"/>
    </source>
</evidence>
<evidence type="ECO:0000256" key="7">
    <source>
        <dbReference type="ARBA" id="ARBA00022927"/>
    </source>
</evidence>
<evidence type="ECO:0000256" key="2">
    <source>
        <dbReference type="ARBA" id="ARBA00006980"/>
    </source>
</evidence>
<sequence length="668" mass="74001">MLRLILFLLLGLSVCVYPQTAEELQKLAQEQKKTGRVFLNFQDADISLVAKFMSELTGKNIILDPAVRGTITVSSAKPVSVQTAWEIFLLALSLQGYGVVEEKNYVSIVPLQKATSLAQLKKPSHSGEVIVYIYKAENTQALQLQQAVQPFLSPNAKITVHVPSNSLIIADVAQNVERLKKLLKELDSPERGLSVKLYKLQKAKAESVFQSIQALSSAFQQQLGTPIFITFSKDSNSIVVVANEKVQGLIKEVIETLDEESLGPLERSFYIIKLNHISAEELYRSLQTLFGSGPPTTQAVQPQVQPQERRTTPPDTRGTEIPLRREEYRTPQRQTTPLTAIETREGLRIGFDRGTNSVIIYGTPQEYESLKSFIEKIDVRRKQVLIAATVVEMSTRQALELGVRWQILGTQGGAAFGGASLQDVYSALLSGSFVMGTLSRSGTSVTIQSTTLFFPDLVLLFSLLEKGSGFNIISNPKVLTLDNQEAIIKVGQVVPFASGVKFDINGQPIITYDYKEVGLSLSVTPTISGKDLRLLINLNLQEIIDFLRPQIGTLSYAVPVTSNRQLNSDVVVENGQTIIIGGLVSTRTLDNIEGVPGLMNVPILGWLFKRKTTSEDKVSLFIFLTPYVIEKPEDLSKITEEHQKLAQELRKRVEEANKKKRTKNEAED</sequence>
<dbReference type="PANTHER" id="PTHR30332:SF24">
    <property type="entry name" value="SECRETIN GSPD-RELATED"/>
    <property type="match status" value="1"/>
</dbReference>
<keyword evidence="6 13" id="KW-0732">Signal</keyword>
<dbReference type="Pfam" id="PF21305">
    <property type="entry name" value="type_II_gspD_N0"/>
    <property type="match status" value="1"/>
</dbReference>
<feature type="domain" description="GspD-like N0" evidence="16">
    <location>
        <begin position="39"/>
        <end position="106"/>
    </location>
</feature>
<dbReference type="EMBL" id="CP007028">
    <property type="protein sequence ID" value="AHE96418.1"/>
    <property type="molecule type" value="Genomic_DNA"/>
</dbReference>
<feature type="region of interest" description="Disordered" evidence="12">
    <location>
        <begin position="294"/>
        <end position="319"/>
    </location>
</feature>
<keyword evidence="11" id="KW-0175">Coiled coil</keyword>
<evidence type="ECO:0000256" key="12">
    <source>
        <dbReference type="SAM" id="MobiDB-lite"/>
    </source>
</evidence>
<dbReference type="AlphaFoldDB" id="W0DHB4"/>
<evidence type="ECO:0000259" key="15">
    <source>
        <dbReference type="Pfam" id="PF03958"/>
    </source>
</evidence>
<evidence type="ECO:0000256" key="3">
    <source>
        <dbReference type="ARBA" id="ARBA00022448"/>
    </source>
</evidence>
<dbReference type="GO" id="GO:0015627">
    <property type="term" value="C:type II protein secretion system complex"/>
    <property type="evidence" value="ECO:0007669"/>
    <property type="project" value="InterPro"/>
</dbReference>
<keyword evidence="7" id="KW-0653">Protein transport</keyword>
<evidence type="ECO:0000256" key="6">
    <source>
        <dbReference type="ARBA" id="ARBA00022729"/>
    </source>
</evidence>
<feature type="domain" description="NolW-like" evidence="15">
    <location>
        <begin position="271"/>
        <end position="383"/>
    </location>
</feature>
<dbReference type="eggNOG" id="COG1450">
    <property type="taxonomic scope" value="Bacteria"/>
</dbReference>
<keyword evidence="5" id="KW-0812">Transmembrane</keyword>
<keyword evidence="4" id="KW-1134">Transmembrane beta strand</keyword>
<dbReference type="InterPro" id="IPR038591">
    <property type="entry name" value="NolW-like_sf"/>
</dbReference>
<dbReference type="Proteomes" id="UP000018914">
    <property type="component" value="Chromosome"/>
</dbReference>
<feature type="signal peptide" evidence="13">
    <location>
        <begin position="1"/>
        <end position="21"/>
    </location>
</feature>
<dbReference type="KEGG" id="trd:THERU_06790"/>
<evidence type="ECO:0000256" key="11">
    <source>
        <dbReference type="SAM" id="Coils"/>
    </source>
</evidence>
<dbReference type="PRINTS" id="PR01032">
    <property type="entry name" value="PHAGEIV"/>
</dbReference>
<evidence type="ECO:0000256" key="13">
    <source>
        <dbReference type="SAM" id="SignalP"/>
    </source>
</evidence>
<evidence type="ECO:0000256" key="9">
    <source>
        <dbReference type="ARBA" id="ARBA00023237"/>
    </source>
</evidence>
<dbReference type="NCBIfam" id="TIGR02517">
    <property type="entry name" value="type_II_gspD"/>
    <property type="match status" value="1"/>
</dbReference>